<dbReference type="AlphaFoldDB" id="A0A3P3TBQ5"/>
<keyword evidence="2" id="KW-1185">Reference proteome</keyword>
<sequence>MIWSKATYDGFIPPLYLNTFSGNREGVIVEGNRINIDKEHYLKYDGKDVCLPTGTPVMVKLNRWFWFMSKDDFDKLQLQKEEERQRQEEDYRLKSITRREEAEQFNSEFNFPFEWEIGVKAVLSGLTERSMGNGLYQNTVHHIYLKNSVNIDRVKRNAGDFLCTSKGGNNGHFAELRTEEYFQDAEGAIYKPKITCKSCLKIAERWRAHEI</sequence>
<name>A0A3P3TBQ5_9BACL</name>
<dbReference type="RefSeq" id="WP_128636042.1">
    <property type="nucleotide sequence ID" value="NZ_RRCN01000002.1"/>
</dbReference>
<dbReference type="OrthoDB" id="6628928at2"/>
<accession>A0A3P3TBQ5</accession>
<dbReference type="Proteomes" id="UP000267017">
    <property type="component" value="Unassembled WGS sequence"/>
</dbReference>
<proteinExistence type="predicted"/>
<comment type="caution">
    <text evidence="1">The sequence shown here is derived from an EMBL/GenBank/DDBJ whole genome shotgun (WGS) entry which is preliminary data.</text>
</comment>
<gene>
    <name evidence="1" type="ORF">EHV15_35860</name>
</gene>
<evidence type="ECO:0000313" key="1">
    <source>
        <dbReference type="EMBL" id="RRJ54949.1"/>
    </source>
</evidence>
<dbReference type="EMBL" id="RRCN01000002">
    <property type="protein sequence ID" value="RRJ54949.1"/>
    <property type="molecule type" value="Genomic_DNA"/>
</dbReference>
<protein>
    <submittedName>
        <fullName evidence="1">Uncharacterized protein</fullName>
    </submittedName>
</protein>
<reference evidence="1 2" key="1">
    <citation type="submission" date="2018-11" db="EMBL/GenBank/DDBJ databases">
        <title>Genome sequencing of Paenibacillus sp. KCOM 3021 (= ChDC PVNT-B20).</title>
        <authorList>
            <person name="Kook J.-K."/>
            <person name="Park S.-N."/>
            <person name="Lim Y.K."/>
        </authorList>
    </citation>
    <scope>NUCLEOTIDE SEQUENCE [LARGE SCALE GENOMIC DNA]</scope>
    <source>
        <strain evidence="1 2">KCOM 3021</strain>
    </source>
</reference>
<evidence type="ECO:0000313" key="2">
    <source>
        <dbReference type="Proteomes" id="UP000267017"/>
    </source>
</evidence>
<organism evidence="1 2">
    <name type="scientific">Paenibacillus oralis</name>
    <dbReference type="NCBI Taxonomy" id="2490856"/>
    <lineage>
        <taxon>Bacteria</taxon>
        <taxon>Bacillati</taxon>
        <taxon>Bacillota</taxon>
        <taxon>Bacilli</taxon>
        <taxon>Bacillales</taxon>
        <taxon>Paenibacillaceae</taxon>
        <taxon>Paenibacillus</taxon>
    </lineage>
</organism>